<accession>A0A080Z2B4</accession>
<evidence type="ECO:0000313" key="2">
    <source>
        <dbReference type="EMBL" id="ETO60775.1"/>
    </source>
</evidence>
<gene>
    <name evidence="2" type="ORF">F444_21075</name>
</gene>
<dbReference type="AlphaFoldDB" id="A0A080Z2B4"/>
<protein>
    <submittedName>
        <fullName evidence="2">Uncharacterized protein</fullName>
    </submittedName>
</protein>
<evidence type="ECO:0000256" key="1">
    <source>
        <dbReference type="SAM" id="MobiDB-lite"/>
    </source>
</evidence>
<name>A0A080Z2B4_PHYNI</name>
<dbReference type="Proteomes" id="UP000028582">
    <property type="component" value="Unassembled WGS sequence"/>
</dbReference>
<feature type="region of interest" description="Disordered" evidence="1">
    <location>
        <begin position="1"/>
        <end position="43"/>
    </location>
</feature>
<evidence type="ECO:0000313" key="3">
    <source>
        <dbReference type="Proteomes" id="UP000028582"/>
    </source>
</evidence>
<comment type="caution">
    <text evidence="2">The sequence shown here is derived from an EMBL/GenBank/DDBJ whole genome shotgun (WGS) entry which is preliminary data.</text>
</comment>
<proteinExistence type="predicted"/>
<organism evidence="2 3">
    <name type="scientific">Phytophthora nicotianae P1976</name>
    <dbReference type="NCBI Taxonomy" id="1317066"/>
    <lineage>
        <taxon>Eukaryota</taxon>
        <taxon>Sar</taxon>
        <taxon>Stramenopiles</taxon>
        <taxon>Oomycota</taxon>
        <taxon>Peronosporomycetes</taxon>
        <taxon>Peronosporales</taxon>
        <taxon>Peronosporaceae</taxon>
        <taxon>Phytophthora</taxon>
    </lineage>
</organism>
<dbReference type="EMBL" id="ANJA01003884">
    <property type="protein sequence ID" value="ETO60775.1"/>
    <property type="molecule type" value="Genomic_DNA"/>
</dbReference>
<sequence length="43" mass="4549">MGVWEGWAASSHVSNGFPHAHAVENRPKRRGGGDSAGLIKHPS</sequence>
<reference evidence="2 3" key="1">
    <citation type="submission" date="2013-11" db="EMBL/GenBank/DDBJ databases">
        <title>The Genome Sequence of Phytophthora parasitica P1976.</title>
        <authorList>
            <consortium name="The Broad Institute Genomics Platform"/>
            <person name="Russ C."/>
            <person name="Tyler B."/>
            <person name="Panabieres F."/>
            <person name="Shan W."/>
            <person name="Tripathy S."/>
            <person name="Grunwald N."/>
            <person name="Machado M."/>
            <person name="Johnson C.S."/>
            <person name="Walker B."/>
            <person name="Young S."/>
            <person name="Zeng Q."/>
            <person name="Gargeya S."/>
            <person name="Fitzgerald M."/>
            <person name="Haas B."/>
            <person name="Abouelleil A."/>
            <person name="Allen A.W."/>
            <person name="Alvarado L."/>
            <person name="Arachchi H.M."/>
            <person name="Berlin A.M."/>
            <person name="Chapman S.B."/>
            <person name="Gainer-Dewar J."/>
            <person name="Goldberg J."/>
            <person name="Griggs A."/>
            <person name="Gujja S."/>
            <person name="Hansen M."/>
            <person name="Howarth C."/>
            <person name="Imamovic A."/>
            <person name="Ireland A."/>
            <person name="Larimer J."/>
            <person name="McCowan C."/>
            <person name="Murphy C."/>
            <person name="Pearson M."/>
            <person name="Poon T.W."/>
            <person name="Priest M."/>
            <person name="Roberts A."/>
            <person name="Saif S."/>
            <person name="Shea T."/>
            <person name="Sisk P."/>
            <person name="Sykes S."/>
            <person name="Wortman J."/>
            <person name="Nusbaum C."/>
            <person name="Birren B."/>
        </authorList>
    </citation>
    <scope>NUCLEOTIDE SEQUENCE [LARGE SCALE GENOMIC DNA]</scope>
    <source>
        <strain evidence="2 3">P1976</strain>
    </source>
</reference>